<dbReference type="InterPro" id="IPR056168">
    <property type="entry name" value="TPR_IF140/IFT172/WDR19"/>
</dbReference>
<reference evidence="7 8" key="1">
    <citation type="journal article" date="2020" name="Cell">
        <title>Large-Scale Comparative Analyses of Tick Genomes Elucidate Their Genetic Diversity and Vector Capacities.</title>
        <authorList>
            <consortium name="Tick Genome and Microbiome Consortium (TIGMIC)"/>
            <person name="Jia N."/>
            <person name="Wang J."/>
            <person name="Shi W."/>
            <person name="Du L."/>
            <person name="Sun Y."/>
            <person name="Zhan W."/>
            <person name="Jiang J.F."/>
            <person name="Wang Q."/>
            <person name="Zhang B."/>
            <person name="Ji P."/>
            <person name="Bell-Sakyi L."/>
            <person name="Cui X.M."/>
            <person name="Yuan T.T."/>
            <person name="Jiang B.G."/>
            <person name="Yang W.F."/>
            <person name="Lam T.T."/>
            <person name="Chang Q.C."/>
            <person name="Ding S.J."/>
            <person name="Wang X.J."/>
            <person name="Zhu J.G."/>
            <person name="Ruan X.D."/>
            <person name="Zhao L."/>
            <person name="Wei J.T."/>
            <person name="Ye R.Z."/>
            <person name="Que T.C."/>
            <person name="Du C.H."/>
            <person name="Zhou Y.H."/>
            <person name="Cheng J.X."/>
            <person name="Dai P.F."/>
            <person name="Guo W.B."/>
            <person name="Han X.H."/>
            <person name="Huang E.J."/>
            <person name="Li L.F."/>
            <person name="Wei W."/>
            <person name="Gao Y.C."/>
            <person name="Liu J.Z."/>
            <person name="Shao H.Z."/>
            <person name="Wang X."/>
            <person name="Wang C.C."/>
            <person name="Yang T.C."/>
            <person name="Huo Q.B."/>
            <person name="Li W."/>
            <person name="Chen H.Y."/>
            <person name="Chen S.E."/>
            <person name="Zhou L.G."/>
            <person name="Ni X.B."/>
            <person name="Tian J.H."/>
            <person name="Sheng Y."/>
            <person name="Liu T."/>
            <person name="Pan Y.S."/>
            <person name="Xia L.Y."/>
            <person name="Li J."/>
            <person name="Zhao F."/>
            <person name="Cao W.C."/>
        </authorList>
    </citation>
    <scope>NUCLEOTIDE SEQUENCE [LARGE SCALE GENOMIC DNA]</scope>
    <source>
        <strain evidence="7">HaeL-2018</strain>
    </source>
</reference>
<dbReference type="PANTHER" id="PTHR15722:SF2">
    <property type="entry name" value="INTRAFLAGELLAR TRANSPORT PROTEIN 172 HOMOLOG"/>
    <property type="match status" value="1"/>
</dbReference>
<evidence type="ECO:0000256" key="1">
    <source>
        <dbReference type="ARBA" id="ARBA00004138"/>
    </source>
</evidence>
<comment type="caution">
    <text evidence="7">The sequence shown here is derived from an EMBL/GenBank/DDBJ whole genome shotgun (WGS) entry which is preliminary data.</text>
</comment>
<evidence type="ECO:0000256" key="5">
    <source>
        <dbReference type="ARBA" id="ARBA00023273"/>
    </source>
</evidence>
<name>A0A9J6G865_HAELO</name>
<gene>
    <name evidence="7" type="ORF">HPB48_007918</name>
</gene>
<dbReference type="GO" id="GO:0036064">
    <property type="term" value="C:ciliary basal body"/>
    <property type="evidence" value="ECO:0007669"/>
    <property type="project" value="TreeGrafter"/>
</dbReference>
<evidence type="ECO:0000313" key="8">
    <source>
        <dbReference type="Proteomes" id="UP000821853"/>
    </source>
</evidence>
<evidence type="ECO:0000256" key="4">
    <source>
        <dbReference type="ARBA" id="ARBA00023069"/>
    </source>
</evidence>
<comment type="subcellular location">
    <subcellularLocation>
        <location evidence="1">Cell projection</location>
        <location evidence="1">Cilium</location>
    </subcellularLocation>
</comment>
<dbReference type="GO" id="GO:0042073">
    <property type="term" value="P:intraciliary transport"/>
    <property type="evidence" value="ECO:0007669"/>
    <property type="project" value="TreeGrafter"/>
</dbReference>
<dbReference type="OrthoDB" id="2186662at2759"/>
<proteinExistence type="predicted"/>
<dbReference type="Pfam" id="PF24762">
    <property type="entry name" value="TPR_IF140-IFT172"/>
    <property type="match status" value="1"/>
</dbReference>
<keyword evidence="4" id="KW-0969">Cilium</keyword>
<dbReference type="Gene3D" id="1.25.40.470">
    <property type="match status" value="2"/>
</dbReference>
<dbReference type="AlphaFoldDB" id="A0A9J6G865"/>
<keyword evidence="8" id="KW-1185">Reference proteome</keyword>
<evidence type="ECO:0000259" key="6">
    <source>
        <dbReference type="Pfam" id="PF24762"/>
    </source>
</evidence>
<dbReference type="GO" id="GO:0030992">
    <property type="term" value="C:intraciliary transport particle B"/>
    <property type="evidence" value="ECO:0007669"/>
    <property type="project" value="TreeGrafter"/>
</dbReference>
<evidence type="ECO:0000256" key="3">
    <source>
        <dbReference type="ARBA" id="ARBA00022737"/>
    </source>
</evidence>
<feature type="domain" description="IF140/IFT172/WDR19 TPR" evidence="6">
    <location>
        <begin position="185"/>
        <end position="333"/>
    </location>
</feature>
<evidence type="ECO:0000313" key="7">
    <source>
        <dbReference type="EMBL" id="KAH9371347.1"/>
    </source>
</evidence>
<protein>
    <recommendedName>
        <fullName evidence="6">IF140/IFT172/WDR19 TPR domain-containing protein</fullName>
    </recommendedName>
</protein>
<dbReference type="Proteomes" id="UP000821853">
    <property type="component" value="Chromosome 3"/>
</dbReference>
<keyword evidence="3" id="KW-0677">Repeat</keyword>
<keyword evidence="2" id="KW-0853">WD repeat</keyword>
<dbReference type="PANTHER" id="PTHR15722">
    <property type="entry name" value="IFT140/172-RELATED"/>
    <property type="match status" value="1"/>
</dbReference>
<dbReference type="FunFam" id="1.25.40.470:FF:000013">
    <property type="entry name" value="intraflagellar transport protein 172 homolog"/>
    <property type="match status" value="1"/>
</dbReference>
<dbReference type="VEuPathDB" id="VectorBase:HLOH_057624"/>
<evidence type="ECO:0000256" key="2">
    <source>
        <dbReference type="ARBA" id="ARBA00022574"/>
    </source>
</evidence>
<dbReference type="EMBL" id="JABSTR010000005">
    <property type="protein sequence ID" value="KAH9371347.1"/>
    <property type="molecule type" value="Genomic_DNA"/>
</dbReference>
<keyword evidence="5" id="KW-0966">Cell projection</keyword>
<dbReference type="FunFam" id="1.25.40.470:FF:000012">
    <property type="entry name" value="intraflagellar transport protein 172 homolog"/>
    <property type="match status" value="1"/>
</dbReference>
<organism evidence="7 8">
    <name type="scientific">Haemaphysalis longicornis</name>
    <name type="common">Bush tick</name>
    <dbReference type="NCBI Taxonomy" id="44386"/>
    <lineage>
        <taxon>Eukaryota</taxon>
        <taxon>Metazoa</taxon>
        <taxon>Ecdysozoa</taxon>
        <taxon>Arthropoda</taxon>
        <taxon>Chelicerata</taxon>
        <taxon>Arachnida</taxon>
        <taxon>Acari</taxon>
        <taxon>Parasitiformes</taxon>
        <taxon>Ixodida</taxon>
        <taxon>Ixodoidea</taxon>
        <taxon>Ixodidae</taxon>
        <taxon>Haemaphysalinae</taxon>
        <taxon>Haemaphysalis</taxon>
    </lineage>
</organism>
<accession>A0A9J6G865</accession>
<sequence>MQVGNISLQRRLDLVLSCAACVSKLCRITAAKGDDVTKDVLCNPLVPPNTCNPSFTSPLEAVLFLATTASTPRFYRNMGNPAKWPCIHLGPARCLMRPLYAAIYFSNSQMLSTLLRYRCEARRGDACRCEEPHHVHPLLRVHKTLYLFIEEPDLAIAMYKKWRQYDNMMRVVKEFHPDLLSDTHMHLAKELESEGNYVQAEAHFLAASDWKAAVNMYRANDMWEEAYAVAKKHGGPVACKQVAYLWAKSLGGDSAVRLLTKFGLLDSTVDYAAENCAFDFAFELAQAAAKHKLPDIHLKYAIFLEDEGKFHEAELEFIKANKPKEAVLMYVHNQDWDSARRVAEAHDQESVADVSIGQARVAFQAGHFQQAESLALRAERPDLVIKLYKDAGMWNDALRICREYTPSKLIELQEEYDAHMDTKGTGDADALLEQAQEWERNSEYERAVECYMRMTPESVTNVDARLTLVSYYLQAADLALKFLGEQKADRVLKNAARMLLDIQKHSSAAQLFLSMDMVKEAVEALIAGGEWTKAKKVAQEFDTRLEEQVDKEYKSFLRSRGQTDQLANVDIIAALDLYAEKQQWKKCLETAEQQGPQVLHKYVALCASEKIREGSPLDALRLYADYGAPALPQNFNIYRHIVASVFALPGLYGVQAYRPWSELRDVLHDLVSTPGPRATSLWHCAV</sequence>
<dbReference type="GO" id="GO:0005930">
    <property type="term" value="C:axoneme"/>
    <property type="evidence" value="ECO:0007669"/>
    <property type="project" value="TreeGrafter"/>
</dbReference>